<keyword evidence="2" id="KW-1185">Reference proteome</keyword>
<name>A0A5B8YQM2_9FLAO</name>
<dbReference type="Pfam" id="PF13424">
    <property type="entry name" value="TPR_12"/>
    <property type="match status" value="1"/>
</dbReference>
<dbReference type="KEGG" id="anp:FK178_15375"/>
<dbReference type="Proteomes" id="UP000321954">
    <property type="component" value="Chromosome"/>
</dbReference>
<proteinExistence type="predicted"/>
<dbReference type="Gene3D" id="1.25.40.10">
    <property type="entry name" value="Tetratricopeptide repeat domain"/>
    <property type="match status" value="1"/>
</dbReference>
<dbReference type="EMBL" id="CP042476">
    <property type="protein sequence ID" value="QED39013.1"/>
    <property type="molecule type" value="Genomic_DNA"/>
</dbReference>
<evidence type="ECO:0000313" key="1">
    <source>
        <dbReference type="EMBL" id="QED39013.1"/>
    </source>
</evidence>
<reference evidence="1 2" key="1">
    <citation type="submission" date="2019-08" db="EMBL/GenBank/DDBJ databases">
        <title>Antarcticibacterium arcticum sp. nov., a bacterium isolated from marine sediment of the Canadian Beaufort Sea.</title>
        <authorList>
            <person name="Lee Y.M."/>
            <person name="Baek K."/>
            <person name="Lee D.-H."/>
            <person name="Shin S.C."/>
            <person name="Jin Y.K."/>
            <person name="Park Y."/>
        </authorList>
    </citation>
    <scope>NUCLEOTIDE SEQUENCE [LARGE SCALE GENOMIC DNA]</scope>
    <source>
        <strain evidence="1 2">PAMC 28998</strain>
    </source>
</reference>
<dbReference type="InterPro" id="IPR011990">
    <property type="entry name" value="TPR-like_helical_dom_sf"/>
</dbReference>
<protein>
    <submittedName>
        <fullName evidence="1">Tetratricopeptide repeat protein</fullName>
    </submittedName>
</protein>
<dbReference type="RefSeq" id="WP_146837308.1">
    <property type="nucleotide sequence ID" value="NZ_CP042476.1"/>
</dbReference>
<dbReference type="SUPFAM" id="SSF48452">
    <property type="entry name" value="TPR-like"/>
    <property type="match status" value="1"/>
</dbReference>
<organism evidence="1 2">
    <name type="scientific">Antarcticibacterium arcticum</name>
    <dbReference type="NCBI Taxonomy" id="2585771"/>
    <lineage>
        <taxon>Bacteria</taxon>
        <taxon>Pseudomonadati</taxon>
        <taxon>Bacteroidota</taxon>
        <taxon>Flavobacteriia</taxon>
        <taxon>Flavobacteriales</taxon>
        <taxon>Flavobacteriaceae</taxon>
        <taxon>Antarcticibacterium</taxon>
    </lineage>
</organism>
<evidence type="ECO:0000313" key="2">
    <source>
        <dbReference type="Proteomes" id="UP000321954"/>
    </source>
</evidence>
<dbReference type="AlphaFoldDB" id="A0A5B8YQM2"/>
<gene>
    <name evidence="1" type="ORF">FK178_15375</name>
</gene>
<dbReference type="OrthoDB" id="943406at2"/>
<dbReference type="PROSITE" id="PS51257">
    <property type="entry name" value="PROKAR_LIPOPROTEIN"/>
    <property type="match status" value="1"/>
</dbReference>
<accession>A0A5B8YQM2</accession>
<sequence>MVYKLLFIVLFLFSACSKTGEQHVPVESPNSEAFLRFEEAQKAEDTREKMSLLSAALATVEMRDTLATEILDFKIYYHNSLKEYDSAVYYSDSLIRVAQVQQDTAAIALGLYRRSRSRFYLDEHEEVFRDAFEARKLYLSVKDSSSAGRRSLEMANAQTRMGDHTGSRESATEALRYLKPATDSVYVGSAYNIIAISYRQQGFNEDAITEYRNALRFATKRADSLIYLNNIALAHQDLGNYMEAIAILEELVRGAANENLNSRARFLDNLAYTKWLHDENANVEKDLLTALNMRLEAGTGRGK</sequence>